<evidence type="ECO:0000313" key="1">
    <source>
        <dbReference type="EMBL" id="RKP47568.1"/>
    </source>
</evidence>
<dbReference type="RefSeq" id="WP_121278514.1">
    <property type="nucleotide sequence ID" value="NZ_RBZV01000005.1"/>
</dbReference>
<protein>
    <recommendedName>
        <fullName evidence="3">Type 4b pilus protein PilO2</fullName>
    </recommendedName>
</protein>
<sequence length="427" mass="46423">MAAILTLPGVKGVFAAGLSWRHEDSVPKAKELRALSLEKGRWGLVRKTMTGSVQVGFCEPIPGVSAPSKLKSLATIVAEQRPQPWMGLYKLDDDRYWYIAVRDGQEVIPEGDQVGKLEDLLRVREQHLTLGDWEEAEGTVDDLAEMALSTSKHLVLRDLQSRPWVPIAVTCSFMAALGAAGLAAWMYHEREVEEQRQAALARQRAIAAALQARHDAQSRILPWTQEPMPSAGLDVCRQAWSTQQLAVAGWMLSGWHCAIQMHGVSVSADWKRAGGSAEQAPGMLSADADHAVSTRDFPLTFAQPDTRAQVEQAARRAIWTLAQTYGLDLTLSTTPPKPMLPGDNAAKPAPDPWSTWPAKLVLKTPPWMGMGTAFDAIPGLRVESLDWNASTQLWAASATLYALPAGAQAIAAEAIHRPNAVNSRGAL</sequence>
<accession>A0A494XAI1</accession>
<dbReference type="AlphaFoldDB" id="A0A494XAI1"/>
<evidence type="ECO:0008006" key="3">
    <source>
        <dbReference type="Google" id="ProtNLM"/>
    </source>
</evidence>
<comment type="caution">
    <text evidence="1">The sequence shown here is derived from an EMBL/GenBank/DDBJ whole genome shotgun (WGS) entry which is preliminary data.</text>
</comment>
<gene>
    <name evidence="1" type="ORF">D7S89_15180</name>
</gene>
<dbReference type="OrthoDB" id="9036150at2"/>
<proteinExistence type="predicted"/>
<name>A0A494XAI1_9BURK</name>
<evidence type="ECO:0000313" key="2">
    <source>
        <dbReference type="Proteomes" id="UP000280434"/>
    </source>
</evidence>
<reference evidence="1 2" key="1">
    <citation type="submission" date="2018-10" db="EMBL/GenBank/DDBJ databases">
        <title>Paraburkholderia sp. 7MK8-2, isolated from soil.</title>
        <authorList>
            <person name="Gao Z.-H."/>
            <person name="Qiu L.-H."/>
        </authorList>
    </citation>
    <scope>NUCLEOTIDE SEQUENCE [LARGE SCALE GENOMIC DNA]</scope>
    <source>
        <strain evidence="1 2">7MK8-2</strain>
    </source>
</reference>
<keyword evidence="2" id="KW-1185">Reference proteome</keyword>
<dbReference type="Proteomes" id="UP000280434">
    <property type="component" value="Unassembled WGS sequence"/>
</dbReference>
<dbReference type="EMBL" id="RBZV01000005">
    <property type="protein sequence ID" value="RKP47568.1"/>
    <property type="molecule type" value="Genomic_DNA"/>
</dbReference>
<dbReference type="InterPro" id="IPR009663">
    <property type="entry name" value="PAP_PilO"/>
</dbReference>
<dbReference type="Pfam" id="PF06864">
    <property type="entry name" value="PAP_PilO"/>
    <property type="match status" value="1"/>
</dbReference>
<organism evidence="1 2">
    <name type="scientific">Trinickia fusca</name>
    <dbReference type="NCBI Taxonomy" id="2419777"/>
    <lineage>
        <taxon>Bacteria</taxon>
        <taxon>Pseudomonadati</taxon>
        <taxon>Pseudomonadota</taxon>
        <taxon>Betaproteobacteria</taxon>
        <taxon>Burkholderiales</taxon>
        <taxon>Burkholderiaceae</taxon>
        <taxon>Trinickia</taxon>
    </lineage>
</organism>